<protein>
    <recommendedName>
        <fullName evidence="4">EF-hand domain-containing protein</fullName>
    </recommendedName>
</protein>
<evidence type="ECO:0000313" key="3">
    <source>
        <dbReference type="Proteomes" id="UP000468901"/>
    </source>
</evidence>
<dbReference type="PROSITE" id="PS00018">
    <property type="entry name" value="EF_HAND_1"/>
    <property type="match status" value="1"/>
</dbReference>
<name>A0A6N6VPG8_9HYPH</name>
<gene>
    <name evidence="2" type="ORF">F2P47_05835</name>
</gene>
<reference evidence="2 3" key="1">
    <citation type="submission" date="2019-09" db="EMBL/GenBank/DDBJ databases">
        <title>Parvibaculum sedimenti sp. nov., isolated from sediment.</title>
        <authorList>
            <person name="Wang Y."/>
        </authorList>
    </citation>
    <scope>NUCLEOTIDE SEQUENCE [LARGE SCALE GENOMIC DNA]</scope>
    <source>
        <strain evidence="2 3">HXT-9</strain>
    </source>
</reference>
<feature type="signal peptide" evidence="1">
    <location>
        <begin position="1"/>
        <end position="24"/>
    </location>
</feature>
<keyword evidence="1" id="KW-0732">Signal</keyword>
<comment type="caution">
    <text evidence="2">The sequence shown here is derived from an EMBL/GenBank/DDBJ whole genome shotgun (WGS) entry which is preliminary data.</text>
</comment>
<dbReference type="Proteomes" id="UP000468901">
    <property type="component" value="Unassembled WGS sequence"/>
</dbReference>
<accession>A0A6N6VPG8</accession>
<dbReference type="InterPro" id="IPR018247">
    <property type="entry name" value="EF_Hand_1_Ca_BS"/>
</dbReference>
<keyword evidence="3" id="KW-1185">Reference proteome</keyword>
<evidence type="ECO:0008006" key="4">
    <source>
        <dbReference type="Google" id="ProtNLM"/>
    </source>
</evidence>
<evidence type="ECO:0000313" key="2">
    <source>
        <dbReference type="EMBL" id="KAB7741262.1"/>
    </source>
</evidence>
<feature type="chain" id="PRO_5026839849" description="EF-hand domain-containing protein" evidence="1">
    <location>
        <begin position="25"/>
        <end position="90"/>
    </location>
</feature>
<sequence length="90" mass="9375">MNTRAIALLGSLALTAVGASSAFAAGTVAASPSVVASFQDNAERQFGTYHGGKIAVSWFPADERDLATQLDQNHDGYLDLNEYKAGKISG</sequence>
<proteinExistence type="predicted"/>
<organism evidence="2 3">
    <name type="scientific">Parvibaculum sedimenti</name>
    <dbReference type="NCBI Taxonomy" id="2608632"/>
    <lineage>
        <taxon>Bacteria</taxon>
        <taxon>Pseudomonadati</taxon>
        <taxon>Pseudomonadota</taxon>
        <taxon>Alphaproteobacteria</taxon>
        <taxon>Hyphomicrobiales</taxon>
        <taxon>Parvibaculaceae</taxon>
        <taxon>Parvibaculum</taxon>
    </lineage>
</organism>
<dbReference type="RefSeq" id="WP_152215233.1">
    <property type="nucleotide sequence ID" value="NZ_JBAQYD010000116.1"/>
</dbReference>
<dbReference type="AlphaFoldDB" id="A0A6N6VPG8"/>
<evidence type="ECO:0000256" key="1">
    <source>
        <dbReference type="SAM" id="SignalP"/>
    </source>
</evidence>
<dbReference type="EMBL" id="WESC01000004">
    <property type="protein sequence ID" value="KAB7741262.1"/>
    <property type="molecule type" value="Genomic_DNA"/>
</dbReference>